<comment type="caution">
    <text evidence="1">The sequence shown here is derived from an EMBL/GenBank/DDBJ whole genome shotgun (WGS) entry which is preliminary data.</text>
</comment>
<dbReference type="EMBL" id="BSXV01004323">
    <property type="protein sequence ID" value="GMF00243.1"/>
    <property type="molecule type" value="Genomic_DNA"/>
</dbReference>
<reference evidence="1" key="1">
    <citation type="submission" date="2023-04" db="EMBL/GenBank/DDBJ databases">
        <title>Candida boidinii NBRC 1967.</title>
        <authorList>
            <person name="Ichikawa N."/>
            <person name="Sato H."/>
            <person name="Tonouchi N."/>
        </authorList>
    </citation>
    <scope>NUCLEOTIDE SEQUENCE</scope>
    <source>
        <strain evidence="1">NBRC 1967</strain>
    </source>
</reference>
<gene>
    <name evidence="1" type="ORF">Cboi01_000550100</name>
</gene>
<dbReference type="Proteomes" id="UP001165101">
    <property type="component" value="Unassembled WGS sequence"/>
</dbReference>
<sequence>MSLVELVELNLTYHLLWSEIDTVSIEFKIKNNDDNNNNNLHKFDLIHGYPPKQLNPTIPYKHQEGEIITDKTSRNLDSKISKEWVLPILKSTKLTIEKIDLIFENIKLKNGLIERPKRILLGIIDDDSSIVYYTIHDGVTKPRQS</sequence>
<protein>
    <submittedName>
        <fullName evidence="1">Unnamed protein product</fullName>
    </submittedName>
</protein>
<name>A0ACB5U2G0_CANBO</name>
<evidence type="ECO:0000313" key="2">
    <source>
        <dbReference type="Proteomes" id="UP001165101"/>
    </source>
</evidence>
<keyword evidence="2" id="KW-1185">Reference proteome</keyword>
<organism evidence="1 2">
    <name type="scientific">Candida boidinii</name>
    <name type="common">Yeast</name>
    <dbReference type="NCBI Taxonomy" id="5477"/>
    <lineage>
        <taxon>Eukaryota</taxon>
        <taxon>Fungi</taxon>
        <taxon>Dikarya</taxon>
        <taxon>Ascomycota</taxon>
        <taxon>Saccharomycotina</taxon>
        <taxon>Pichiomycetes</taxon>
        <taxon>Pichiales</taxon>
        <taxon>Pichiaceae</taxon>
        <taxon>Ogataea</taxon>
        <taxon>Ogataea/Candida clade</taxon>
    </lineage>
</organism>
<evidence type="ECO:0000313" key="1">
    <source>
        <dbReference type="EMBL" id="GMF00243.1"/>
    </source>
</evidence>
<proteinExistence type="predicted"/>
<accession>A0ACB5U2G0</accession>